<dbReference type="AlphaFoldDB" id="A0A537LF42"/>
<keyword evidence="3" id="KW-0328">Glycosyltransferase</keyword>
<feature type="transmembrane region" description="Helical" evidence="8">
    <location>
        <begin position="129"/>
        <end position="154"/>
    </location>
</feature>
<feature type="transmembrane region" description="Helical" evidence="8">
    <location>
        <begin position="72"/>
        <end position="92"/>
    </location>
</feature>
<gene>
    <name evidence="10" type="ORF">E6G99_08710</name>
</gene>
<comment type="subcellular location">
    <subcellularLocation>
        <location evidence="1">Cell membrane</location>
        <topology evidence="1">Multi-pass membrane protein</topology>
    </subcellularLocation>
</comment>
<evidence type="ECO:0000256" key="8">
    <source>
        <dbReference type="SAM" id="Phobius"/>
    </source>
</evidence>
<evidence type="ECO:0000313" key="11">
    <source>
        <dbReference type="Proteomes" id="UP000318661"/>
    </source>
</evidence>
<dbReference type="PANTHER" id="PTHR33908">
    <property type="entry name" value="MANNOSYLTRANSFERASE YKCB-RELATED"/>
    <property type="match status" value="1"/>
</dbReference>
<keyword evidence="2" id="KW-1003">Cell membrane</keyword>
<evidence type="ECO:0000259" key="9">
    <source>
        <dbReference type="Pfam" id="PF13231"/>
    </source>
</evidence>
<accession>A0A537LF42</accession>
<keyword evidence="4 10" id="KW-0808">Transferase</keyword>
<dbReference type="PANTHER" id="PTHR33908:SF11">
    <property type="entry name" value="MEMBRANE PROTEIN"/>
    <property type="match status" value="1"/>
</dbReference>
<evidence type="ECO:0000313" key="10">
    <source>
        <dbReference type="EMBL" id="TMJ06638.1"/>
    </source>
</evidence>
<feature type="transmembrane region" description="Helical" evidence="8">
    <location>
        <begin position="328"/>
        <end position="349"/>
    </location>
</feature>
<protein>
    <submittedName>
        <fullName evidence="10">Glycosyltransferase family 39 protein</fullName>
    </submittedName>
</protein>
<reference evidence="10 11" key="1">
    <citation type="journal article" date="2019" name="Nat. Microbiol.">
        <title>Mediterranean grassland soil C-N compound turnover is dependent on rainfall and depth, and is mediated by genomically divergent microorganisms.</title>
        <authorList>
            <person name="Diamond S."/>
            <person name="Andeer P.F."/>
            <person name="Li Z."/>
            <person name="Crits-Christoph A."/>
            <person name="Burstein D."/>
            <person name="Anantharaman K."/>
            <person name="Lane K.R."/>
            <person name="Thomas B.C."/>
            <person name="Pan C."/>
            <person name="Northen T.R."/>
            <person name="Banfield J.F."/>
        </authorList>
    </citation>
    <scope>NUCLEOTIDE SEQUENCE [LARGE SCALE GENOMIC DNA]</scope>
    <source>
        <strain evidence="10">NP_2</strain>
    </source>
</reference>
<organism evidence="10 11">
    <name type="scientific">Candidatus Segetimicrobium genomatis</name>
    <dbReference type="NCBI Taxonomy" id="2569760"/>
    <lineage>
        <taxon>Bacteria</taxon>
        <taxon>Bacillati</taxon>
        <taxon>Candidatus Sysuimicrobiota</taxon>
        <taxon>Candidatus Sysuimicrobiia</taxon>
        <taxon>Candidatus Sysuimicrobiales</taxon>
        <taxon>Candidatus Segetimicrobiaceae</taxon>
        <taxon>Candidatus Segetimicrobium</taxon>
    </lineage>
</organism>
<evidence type="ECO:0000256" key="6">
    <source>
        <dbReference type="ARBA" id="ARBA00022989"/>
    </source>
</evidence>
<name>A0A537LF42_9BACT</name>
<keyword evidence="6 8" id="KW-1133">Transmembrane helix</keyword>
<feature type="transmembrane region" description="Helical" evidence="8">
    <location>
        <begin position="275"/>
        <end position="293"/>
    </location>
</feature>
<dbReference type="GO" id="GO:0005886">
    <property type="term" value="C:plasma membrane"/>
    <property type="evidence" value="ECO:0007669"/>
    <property type="project" value="UniProtKB-SubCell"/>
</dbReference>
<feature type="domain" description="Glycosyltransferase RgtA/B/C/D-like" evidence="9">
    <location>
        <begin position="51"/>
        <end position="211"/>
    </location>
</feature>
<keyword evidence="7 8" id="KW-0472">Membrane</keyword>
<comment type="caution">
    <text evidence="10">The sequence shown here is derived from an EMBL/GenBank/DDBJ whole genome shotgun (WGS) entry which is preliminary data.</text>
</comment>
<evidence type="ECO:0000256" key="7">
    <source>
        <dbReference type="ARBA" id="ARBA00023136"/>
    </source>
</evidence>
<dbReference type="Proteomes" id="UP000318661">
    <property type="component" value="Unassembled WGS sequence"/>
</dbReference>
<feature type="transmembrane region" description="Helical" evidence="8">
    <location>
        <begin position="195"/>
        <end position="213"/>
    </location>
</feature>
<feature type="transmembrane region" description="Helical" evidence="8">
    <location>
        <begin position="104"/>
        <end position="123"/>
    </location>
</feature>
<dbReference type="Pfam" id="PF13231">
    <property type="entry name" value="PMT_2"/>
    <property type="match status" value="1"/>
</dbReference>
<proteinExistence type="predicted"/>
<evidence type="ECO:0000256" key="2">
    <source>
        <dbReference type="ARBA" id="ARBA00022475"/>
    </source>
</evidence>
<sequence>MDHVTKSDRGILLLLGLTTVARLIFAASFPPLDDEAYYWTWAHHLAWGYPDHPPMIAFILRGSIALAGDTPLGIRMGPVLLALGTPLLLWDLGRQMFGTAVGRIAALWFQLIPALALGAIFAAPDAPLGFFWILTLWSFWRALTSGTVIAWLLTGLALGMAMMSKLTAAFLALALPGFLLTSPMHRRWLRRWEPYGAALVSVLVVLPAVLWNADHGWVMIRKSSAPAPWTQLGSGGLDFLAYTAGQLVYYGPVAAVLLLLALAASVRWARRGDNRFALVTWASIPLIGVNWLASAQGIPKPHWPAPGYLIALLPAAALWLQVRARQTWRALAGIAVGLNLLIVVAIYVLPFRPPPSFAGQLWGWDQVAAKLDTLINQAQAGRDAFILSASYQTASQIDYHTHGRFVVTTAGANDAFAVRRNVDALVGRDAVFINDVAGAPGVPLALMFERVERLPDFEVVHGGQVVRRFAIYRCTGFKSLPVPD</sequence>
<dbReference type="EMBL" id="VBAJ01000224">
    <property type="protein sequence ID" value="TMJ06638.1"/>
    <property type="molecule type" value="Genomic_DNA"/>
</dbReference>
<dbReference type="GO" id="GO:0016763">
    <property type="term" value="F:pentosyltransferase activity"/>
    <property type="evidence" value="ECO:0007669"/>
    <property type="project" value="TreeGrafter"/>
</dbReference>
<dbReference type="InterPro" id="IPR050297">
    <property type="entry name" value="LipidA_mod_glycosyltrf_83"/>
</dbReference>
<evidence type="ECO:0000256" key="3">
    <source>
        <dbReference type="ARBA" id="ARBA00022676"/>
    </source>
</evidence>
<evidence type="ECO:0000256" key="4">
    <source>
        <dbReference type="ARBA" id="ARBA00022679"/>
    </source>
</evidence>
<evidence type="ECO:0000256" key="5">
    <source>
        <dbReference type="ARBA" id="ARBA00022692"/>
    </source>
</evidence>
<feature type="transmembrane region" description="Helical" evidence="8">
    <location>
        <begin position="305"/>
        <end position="322"/>
    </location>
</feature>
<dbReference type="GO" id="GO:0009103">
    <property type="term" value="P:lipopolysaccharide biosynthetic process"/>
    <property type="evidence" value="ECO:0007669"/>
    <property type="project" value="UniProtKB-ARBA"/>
</dbReference>
<keyword evidence="5 8" id="KW-0812">Transmembrane</keyword>
<dbReference type="InterPro" id="IPR038731">
    <property type="entry name" value="RgtA/B/C-like"/>
</dbReference>
<evidence type="ECO:0000256" key="1">
    <source>
        <dbReference type="ARBA" id="ARBA00004651"/>
    </source>
</evidence>
<feature type="transmembrane region" description="Helical" evidence="8">
    <location>
        <begin position="247"/>
        <end position="269"/>
    </location>
</feature>